<dbReference type="RefSeq" id="WP_037439194.1">
    <property type="nucleotide sequence ID" value="NZ_JPEO01000001.1"/>
</dbReference>
<reference evidence="1 2" key="1">
    <citation type="submission" date="2014-06" db="EMBL/GenBank/DDBJ databases">
        <title>Shewanella sp. YQH10.</title>
        <authorList>
            <person name="Liu Y."/>
            <person name="Zeng R."/>
        </authorList>
    </citation>
    <scope>NUCLEOTIDE SEQUENCE [LARGE SCALE GENOMIC DNA]</scope>
    <source>
        <strain evidence="1 2">YQH10</strain>
    </source>
</reference>
<dbReference type="eggNOG" id="ENOG50333TE">
    <property type="taxonomic scope" value="Bacteria"/>
</dbReference>
<evidence type="ECO:0000313" key="1">
    <source>
        <dbReference type="EMBL" id="KFZ39214.1"/>
    </source>
</evidence>
<protein>
    <submittedName>
        <fullName evidence="1">Uncharacterized protein</fullName>
    </submittedName>
</protein>
<dbReference type="STRING" id="1515746.HR45_02150"/>
<dbReference type="EMBL" id="JPEO01000001">
    <property type="protein sequence ID" value="KFZ39214.1"/>
    <property type="molecule type" value="Genomic_DNA"/>
</dbReference>
<name>A0A094JMD3_9GAMM</name>
<comment type="caution">
    <text evidence="1">The sequence shown here is derived from an EMBL/GenBank/DDBJ whole genome shotgun (WGS) entry which is preliminary data.</text>
</comment>
<sequence length="134" mass="15048">MNLVILLTVLLVLFLAFMHLLAPSRSKLQKASGKARNPYHAVSITSDGKCCDAAAAIEGKRYLSADAPTLPLKHCNEDFCHCRYLHFEDRRVPGSDRRLDYGITHDLYGAFGEVNRRKKPRGRRVSDKIVIHGS</sequence>
<evidence type="ECO:0000313" key="2">
    <source>
        <dbReference type="Proteomes" id="UP000029264"/>
    </source>
</evidence>
<dbReference type="Proteomes" id="UP000029264">
    <property type="component" value="Unassembled WGS sequence"/>
</dbReference>
<accession>A0A094JMD3</accession>
<gene>
    <name evidence="1" type="ORF">HR45_02150</name>
</gene>
<dbReference type="OrthoDB" id="8527522at2"/>
<proteinExistence type="predicted"/>
<organism evidence="1 2">
    <name type="scientific">Shewanella mangrovi</name>
    <dbReference type="NCBI Taxonomy" id="1515746"/>
    <lineage>
        <taxon>Bacteria</taxon>
        <taxon>Pseudomonadati</taxon>
        <taxon>Pseudomonadota</taxon>
        <taxon>Gammaproteobacteria</taxon>
        <taxon>Alteromonadales</taxon>
        <taxon>Shewanellaceae</taxon>
        <taxon>Shewanella</taxon>
    </lineage>
</organism>
<keyword evidence="2" id="KW-1185">Reference proteome</keyword>
<dbReference type="AlphaFoldDB" id="A0A094JMD3"/>